<evidence type="ECO:0000256" key="4">
    <source>
        <dbReference type="SAM" id="MobiDB-lite"/>
    </source>
</evidence>
<feature type="compositionally biased region" description="Basic and acidic residues" evidence="4">
    <location>
        <begin position="381"/>
        <end position="392"/>
    </location>
</feature>
<dbReference type="SUPFAM" id="SSF63829">
    <property type="entry name" value="Calcium-dependent phosphotriesterase"/>
    <property type="match status" value="1"/>
</dbReference>
<evidence type="ECO:0000256" key="2">
    <source>
        <dbReference type="ARBA" id="ARBA00022737"/>
    </source>
</evidence>
<sequence length="710" mass="74869">MLKLTASDGDQSASDTVTVIVNPEVSLPPLPPAPSTVAPKIDATVATTTYAATQFLYSGANPIQTGVAPGTIEAKRAAVIRGRVLDKQNNPLPAVVVTVLNHPEFGQTLSRADGGFDLAVNGGGYLTLNYRRDGYLLAQRPVNVPWQDYVVAPDVVLVAADPQVTTVDLTASAVQVARGSVVSDASGQRQATLLIPPGTTAQVYNPDGSTRSVTSLTLRATEYTVGDNGLATMPGPLPPTSAYTYAVELSAAEATIKKDGKDVLFDRPVPFYLDNFLNMPVGTQVPVGYYDKDKAAWIPADDGRVIKIVNITGGLAELDTDGDNAADNGAALGVTDAERQQLASLYTVGKTLWRVPLAHLSTYDTNYGVAAASGSAPPQPDEPKNEDQDQPRDPNGACGSIIQCESQTLIESVGITGTPYNLNYASDRVLGRLTTNTLDIPLSGASIPSVLKRIELEIDVAGRTFKQSFPAAPNQTFAFAWDGKDAYGRSLLGQQPVAIRIGYVYDGFYALPRALGRSFGLSSGVPVPGNIPARQEVILWQEQKNQIGPWNAQQQGLGGWALGVHHAYDPVGKILYLGNGGRRNADKLLDAIIANAAGTGVNGFGGDGGPATEARLASVKDVAVGGDGSVYASEGSRVRRIKPDGTIETISPVVVPDGLDVGPDNRVYFASVSNDEVYRIEADRSLTKIAGESEDRSRRRGNSGDSIPTL</sequence>
<protein>
    <recommendedName>
        <fullName evidence="9">Carboxypeptidase regulatory-like domain-containing protein</fullName>
    </recommendedName>
</protein>
<keyword evidence="3" id="KW-1015">Disulfide bond</keyword>
<dbReference type="InterPro" id="IPR015943">
    <property type="entry name" value="WD40/YVTN_repeat-like_dom_sf"/>
</dbReference>
<dbReference type="EMBL" id="SPMZ01000002">
    <property type="protein sequence ID" value="NMQ17856.1"/>
    <property type="molecule type" value="Genomic_DNA"/>
</dbReference>
<dbReference type="InterPro" id="IPR008969">
    <property type="entry name" value="CarboxyPept-like_regulatory"/>
</dbReference>
<dbReference type="InterPro" id="IPR056820">
    <property type="entry name" value="TEN_TTR-like"/>
</dbReference>
<accession>A0ABX1TIN4</accession>
<dbReference type="PANTHER" id="PTHR11219">
    <property type="entry name" value="TENEURIN AND N-ACETYLGLUCOSAMINE-1-PHOSPHODIESTER ALPHA-N-ACETYLGLUCOSAMINIDASE"/>
    <property type="match status" value="1"/>
</dbReference>
<dbReference type="Pfam" id="PF25020">
    <property type="entry name" value="TTR_TEN1-4"/>
    <property type="match status" value="1"/>
</dbReference>
<evidence type="ECO:0000256" key="3">
    <source>
        <dbReference type="ARBA" id="ARBA00023157"/>
    </source>
</evidence>
<evidence type="ECO:0000313" key="8">
    <source>
        <dbReference type="Proteomes" id="UP000760480"/>
    </source>
</evidence>
<reference evidence="7 8" key="1">
    <citation type="submission" date="2019-03" db="EMBL/GenBank/DDBJ databases">
        <title>Metabolic reconstructions from genomes of highly enriched 'Candidatus Accumulibacter' and 'Candidatus Competibacter' bioreactor populations.</title>
        <authorList>
            <person name="Annavajhala M.K."/>
            <person name="Welles L."/>
            <person name="Abbas B."/>
            <person name="Sorokin D."/>
            <person name="Park H."/>
            <person name="Van Loosdrecht M."/>
            <person name="Chandran K."/>
        </authorList>
    </citation>
    <scope>NUCLEOTIDE SEQUENCE [LARGE SCALE GENOMIC DNA]</scope>
    <source>
        <strain evidence="7 8">SBR_G</strain>
    </source>
</reference>
<evidence type="ECO:0000259" key="6">
    <source>
        <dbReference type="Pfam" id="PF25020"/>
    </source>
</evidence>
<proteinExistence type="predicted"/>
<evidence type="ECO:0008006" key="9">
    <source>
        <dbReference type="Google" id="ProtNLM"/>
    </source>
</evidence>
<gene>
    <name evidence="7" type="ORF">E4P82_00730</name>
</gene>
<name>A0ABX1TIN4_9GAMM</name>
<keyword evidence="2" id="KW-0677">Repeat</keyword>
<evidence type="ECO:0000256" key="1">
    <source>
        <dbReference type="ARBA" id="ARBA00022536"/>
    </source>
</evidence>
<dbReference type="InterPro" id="IPR051216">
    <property type="entry name" value="Teneurin"/>
</dbReference>
<feature type="region of interest" description="Disordered" evidence="4">
    <location>
        <begin position="689"/>
        <end position="710"/>
    </location>
</feature>
<dbReference type="SUPFAM" id="SSF49464">
    <property type="entry name" value="Carboxypeptidase regulatory domain-like"/>
    <property type="match status" value="1"/>
</dbReference>
<feature type="region of interest" description="Disordered" evidence="4">
    <location>
        <begin position="369"/>
        <end position="398"/>
    </location>
</feature>
<feature type="domain" description="Teneurin TTR-like" evidence="6">
    <location>
        <begin position="73"/>
        <end position="157"/>
    </location>
</feature>
<keyword evidence="8" id="KW-1185">Reference proteome</keyword>
<dbReference type="Gene3D" id="2.130.10.10">
    <property type="entry name" value="YVTN repeat-like/Quinoprotein amine dehydrogenase"/>
    <property type="match status" value="1"/>
</dbReference>
<dbReference type="Proteomes" id="UP000760480">
    <property type="component" value="Unassembled WGS sequence"/>
</dbReference>
<evidence type="ECO:0000313" key="7">
    <source>
        <dbReference type="EMBL" id="NMQ17856.1"/>
    </source>
</evidence>
<organism evidence="7 8">
    <name type="scientific">Candidatus Competibacter phosphatis</name>
    <dbReference type="NCBI Taxonomy" id="221280"/>
    <lineage>
        <taxon>Bacteria</taxon>
        <taxon>Pseudomonadati</taxon>
        <taxon>Pseudomonadota</taxon>
        <taxon>Gammaproteobacteria</taxon>
        <taxon>Candidatus Competibacteraceae</taxon>
        <taxon>Candidatus Competibacter</taxon>
    </lineage>
</organism>
<dbReference type="InterPro" id="IPR057627">
    <property type="entry name" value="FN-plug_TEN1-4"/>
</dbReference>
<dbReference type="Pfam" id="PF24329">
    <property type="entry name" value="FN-plug_TEN1-4"/>
    <property type="match status" value="1"/>
</dbReference>
<keyword evidence="1" id="KW-0245">EGF-like domain</keyword>
<evidence type="ECO:0000259" key="5">
    <source>
        <dbReference type="Pfam" id="PF24329"/>
    </source>
</evidence>
<comment type="caution">
    <text evidence="7">The sequence shown here is derived from an EMBL/GenBank/DDBJ whole genome shotgun (WGS) entry which is preliminary data.</text>
</comment>
<dbReference type="PANTHER" id="PTHR11219:SF69">
    <property type="entry name" value="TENEURIN-A"/>
    <property type="match status" value="1"/>
</dbReference>
<feature type="domain" description="Teneurin 1-4-like FN-plug" evidence="5">
    <location>
        <begin position="438"/>
        <end position="507"/>
    </location>
</feature>